<dbReference type="SMART" id="SM00562">
    <property type="entry name" value="NDK"/>
    <property type="match status" value="1"/>
</dbReference>
<dbReference type="InParanoid" id="T0S968"/>
<keyword evidence="5" id="KW-1185">Reference proteome</keyword>
<feature type="compositionally biased region" description="Basic and acidic residues" evidence="2">
    <location>
        <begin position="306"/>
        <end position="315"/>
    </location>
</feature>
<protein>
    <recommendedName>
        <fullName evidence="3">Nucleoside diphosphate kinase-like domain-containing protein</fullName>
    </recommendedName>
</protein>
<dbReference type="VEuPathDB" id="FungiDB:SDRG_00724"/>
<dbReference type="GeneID" id="19941451"/>
<feature type="domain" description="Nucleoside diphosphate kinase-like" evidence="3">
    <location>
        <begin position="1001"/>
        <end position="1130"/>
    </location>
</feature>
<feature type="region of interest" description="Disordered" evidence="2">
    <location>
        <begin position="240"/>
        <end position="320"/>
    </location>
</feature>
<dbReference type="Pfam" id="PF00334">
    <property type="entry name" value="NDK"/>
    <property type="match status" value="1"/>
</dbReference>
<evidence type="ECO:0000313" key="5">
    <source>
        <dbReference type="Proteomes" id="UP000030762"/>
    </source>
</evidence>
<dbReference type="OMA" id="AWTERDQ"/>
<dbReference type="InterPro" id="IPR036850">
    <property type="entry name" value="NDK-like_dom_sf"/>
</dbReference>
<proteinExistence type="inferred from homology"/>
<dbReference type="InterPro" id="IPR034907">
    <property type="entry name" value="NDK-like_dom"/>
</dbReference>
<feature type="compositionally biased region" description="Pro residues" evidence="2">
    <location>
        <begin position="209"/>
        <end position="226"/>
    </location>
</feature>
<dbReference type="Gene3D" id="3.30.70.141">
    <property type="entry name" value="Nucleoside diphosphate kinase-like domain"/>
    <property type="match status" value="1"/>
</dbReference>
<dbReference type="OrthoDB" id="2162449at2759"/>
<dbReference type="EMBL" id="JH767133">
    <property type="protein sequence ID" value="EQC41868.1"/>
    <property type="molecule type" value="Genomic_DNA"/>
</dbReference>
<comment type="caution">
    <text evidence="1">Lacks conserved residue(s) required for the propagation of feature annotation.</text>
</comment>
<feature type="region of interest" description="Disordered" evidence="2">
    <location>
        <begin position="366"/>
        <end position="385"/>
    </location>
</feature>
<dbReference type="PANTHER" id="PTHR46135:SF3">
    <property type="entry name" value="NME_NM23 FAMILY MEMBER 8"/>
    <property type="match status" value="1"/>
</dbReference>
<dbReference type="InterPro" id="IPR051766">
    <property type="entry name" value="TXND_domain-containing"/>
</dbReference>
<comment type="similarity">
    <text evidence="1">Belongs to the NDK family.</text>
</comment>
<dbReference type="SUPFAM" id="SSF54919">
    <property type="entry name" value="Nucleoside diphosphate kinase, NDK"/>
    <property type="match status" value="1"/>
</dbReference>
<evidence type="ECO:0000256" key="1">
    <source>
        <dbReference type="PROSITE-ProRule" id="PRU00706"/>
    </source>
</evidence>
<sequence>MEAWTERDQDLLQQCVFEYAYDFELAAAALCARLPKARRLALSQEAPINAATCAAKWQELERYADGADEDDDDDDNDDNDAVSSVVKEIAPSPLLRLELPLSETDLDALLSDIIVPLPTTNSEMQWVLSYLDDPTNVMSTHDDEDMAAFDAEYASYKDHADQDAYLASLDHAFARSRLKSQSNRSMDNIMVSPPTPSDATTTELRSASLPPPTVVASPLRPPPPPPVVAARALGQSDGVASTPALPIVQTEQRLSPPRSPFEDEGAVSSSESDTDDEWQRARQSMKRRAAPLDAPPSIASHVHFSKSPDNDREDGQAMDENEQCDRALMKQWKLELQQDDVLQQQIHVAERTRRRLEFAALLQSTATSTTSHDEAGTGFTLAPRNPFELSTTNLPSEEPEVNVCASVPCEPTEDVPATVAVAPAATVPREAPRTLAGPSTLDVKRRIEESIAASDLCEPLYHRQLSHGAFIPMLPPPYWEAFFAYASQSDDSIALDNVHVLVCGLETHDALFAPMLSHLLQLESMFPSTALLGLVKTVASDPPSTLSFLSPRPGQAKARRVLYVAISTPDLATITASPVPGTKECLAACWDIVLPTTTAHPIHLFTRLPAFQVYSFALCDDDTPRIAPETTVAVLAGPAFRGLVDFFALPDVDVVGCKLCFDARFESNLAVPSDVAAAKVHLVLALRGHTAVATLRDAAFPYRHDVYVSHGALQAKRDVVHWLGGRVVTTHATPLPTHLPRPRPLNSIVLMPETRVAVTWPLTLPPSSLGAAIDAVARCGYTLTGLHRCGAGCVTVVAFKEHGAIHAPSLQQTLHESTGLDVPVLVSPDEVAAYATKLTLPLPKPTPPPLVADYHREQTLLAVLPPEVFAHAGTASLELPPLGAALRTLLANAETWHLLGLKLVTTSPAMATVLTKDASCRQGRLLFVVLRQLLSDGSIKKALGASLPHIWLYTSPAIVHGLVHQLFAPSELHQTTLSPLDLCYPPYALPFFLHEKPTPLVSLVLVKPHAPTSLLPVLLRRLARDGFVLLDVHMTTLLSHQARAFATDDGHVAYLTSAPSVVCAVRRLHAVARLQELVGPADPEDAKRVARHSLIAGYGVDALHNALYTPATYEAARSDFGLLYRDILSDALYDDLTRQRRPPALQWRLANESSCVVEMTPKTLVETTLVLLLGPLVDAAGGILPWLLDDAGFRLVNIQLGPALRSHAHHLYWASQLPSAALEMPFMALAMERDNAVSRMLALLEKQALAKYLSPSTEHDSDGLFACSKTSKTALQELPQFFHELHNSVHKMRTL</sequence>
<accession>T0S968</accession>
<dbReference type="STRING" id="1156394.T0S968"/>
<evidence type="ECO:0000256" key="2">
    <source>
        <dbReference type="SAM" id="MobiDB-lite"/>
    </source>
</evidence>
<dbReference type="Proteomes" id="UP000030762">
    <property type="component" value="Unassembled WGS sequence"/>
</dbReference>
<dbReference type="PANTHER" id="PTHR46135">
    <property type="entry name" value="NME/NM23 FAMILY MEMBER 8"/>
    <property type="match status" value="1"/>
</dbReference>
<reference evidence="4 5" key="1">
    <citation type="submission" date="2012-04" db="EMBL/GenBank/DDBJ databases">
        <title>The Genome Sequence of Saprolegnia declina VS20.</title>
        <authorList>
            <consortium name="The Broad Institute Genome Sequencing Platform"/>
            <person name="Russ C."/>
            <person name="Nusbaum C."/>
            <person name="Tyler B."/>
            <person name="van West P."/>
            <person name="Dieguez-Uribeondo J."/>
            <person name="de Bruijn I."/>
            <person name="Tripathy S."/>
            <person name="Jiang R."/>
            <person name="Young S.K."/>
            <person name="Zeng Q."/>
            <person name="Gargeya S."/>
            <person name="Fitzgerald M."/>
            <person name="Haas B."/>
            <person name="Abouelleil A."/>
            <person name="Alvarado L."/>
            <person name="Arachchi H.M."/>
            <person name="Berlin A."/>
            <person name="Chapman S.B."/>
            <person name="Goldberg J."/>
            <person name="Griggs A."/>
            <person name="Gujja S."/>
            <person name="Hansen M."/>
            <person name="Howarth C."/>
            <person name="Imamovic A."/>
            <person name="Larimer J."/>
            <person name="McCowen C."/>
            <person name="Montmayeur A."/>
            <person name="Murphy C."/>
            <person name="Neiman D."/>
            <person name="Pearson M."/>
            <person name="Priest M."/>
            <person name="Roberts A."/>
            <person name="Saif S."/>
            <person name="Shea T."/>
            <person name="Sisk P."/>
            <person name="Sykes S."/>
            <person name="Wortman J."/>
            <person name="Nusbaum C."/>
            <person name="Birren B."/>
        </authorList>
    </citation>
    <scope>NUCLEOTIDE SEQUENCE [LARGE SCALE GENOMIC DNA]</scope>
    <source>
        <strain evidence="4 5">VS20</strain>
    </source>
</reference>
<evidence type="ECO:0000259" key="3">
    <source>
        <dbReference type="SMART" id="SM00562"/>
    </source>
</evidence>
<dbReference type="RefSeq" id="XP_008604437.1">
    <property type="nucleotide sequence ID" value="XM_008606215.1"/>
</dbReference>
<evidence type="ECO:0000313" key="4">
    <source>
        <dbReference type="EMBL" id="EQC41868.1"/>
    </source>
</evidence>
<feature type="region of interest" description="Disordered" evidence="2">
    <location>
        <begin position="179"/>
        <end position="226"/>
    </location>
</feature>
<name>T0S968_SAPDV</name>
<dbReference type="PROSITE" id="PS51374">
    <property type="entry name" value="NDPK_LIKE"/>
    <property type="match status" value="1"/>
</dbReference>
<gene>
    <name evidence="4" type="ORF">SDRG_00724</name>
</gene>
<organism evidence="4 5">
    <name type="scientific">Saprolegnia diclina (strain VS20)</name>
    <dbReference type="NCBI Taxonomy" id="1156394"/>
    <lineage>
        <taxon>Eukaryota</taxon>
        <taxon>Sar</taxon>
        <taxon>Stramenopiles</taxon>
        <taxon>Oomycota</taxon>
        <taxon>Saprolegniomycetes</taxon>
        <taxon>Saprolegniales</taxon>
        <taxon>Saprolegniaceae</taxon>
        <taxon>Saprolegnia</taxon>
    </lineage>
</organism>